<feature type="transmembrane region" description="Helical" evidence="1">
    <location>
        <begin position="102"/>
        <end position="121"/>
    </location>
</feature>
<sequence length="367" mass="40910">MNLQNYSVEDFICDESFQHYCLGDDPEAVQSWTTWISNNPHKQPEVEEAKRMISILNANQGHLPAQLDQLKDGINRFDLLKQALQQEPPPAPPKPVVTRFKYAMGVAASLLLLAVAGYFLFRPSTTAIPANPEAIASHQPTVLSSGKEPRKTVVLPDGSVVTLRSNSSITLAHNFEQGNRELSLSGEAFFDVTHRENHPFIVHTNEVNIEVLGTAFNVSAYPSNPHTETSLFRGRVAVSVKDHPDQKVILTPSMKLIYMSAVAAKTPAATENPFRIVPMSVDPVNHKAQEIAWIRNRLKIEDEPLSAIATKLQQWYGIEISFADSTVKTFRYSGTFESETVVKALEALQLSYPFNFQVDKEKIIISK</sequence>
<feature type="domain" description="Protein FecR C-terminal" evidence="3">
    <location>
        <begin position="298"/>
        <end position="365"/>
    </location>
</feature>
<dbReference type="Pfam" id="PF16344">
    <property type="entry name" value="FecR_C"/>
    <property type="match status" value="1"/>
</dbReference>
<dbReference type="OrthoDB" id="1523735at2"/>
<evidence type="ECO:0000259" key="2">
    <source>
        <dbReference type="Pfam" id="PF04773"/>
    </source>
</evidence>
<evidence type="ECO:0000313" key="4">
    <source>
        <dbReference type="EMBL" id="AXY72854.1"/>
    </source>
</evidence>
<proteinExistence type="predicted"/>
<evidence type="ECO:0000313" key="5">
    <source>
        <dbReference type="Proteomes" id="UP000263900"/>
    </source>
</evidence>
<keyword evidence="1" id="KW-0812">Transmembrane</keyword>
<keyword evidence="1" id="KW-1133">Transmembrane helix</keyword>
<dbReference type="RefSeq" id="WP_119048692.1">
    <property type="nucleotide sequence ID" value="NZ_CP032157.1"/>
</dbReference>
<dbReference type="Proteomes" id="UP000263900">
    <property type="component" value="Chromosome"/>
</dbReference>
<dbReference type="PANTHER" id="PTHR30273:SF2">
    <property type="entry name" value="PROTEIN FECR"/>
    <property type="match status" value="1"/>
</dbReference>
<protein>
    <submittedName>
        <fullName evidence="4">DUF4974 domain-containing protein</fullName>
    </submittedName>
</protein>
<dbReference type="KEGG" id="pseg:D3H65_02210"/>
<dbReference type="PIRSF" id="PIRSF018266">
    <property type="entry name" value="FecR"/>
    <property type="match status" value="1"/>
</dbReference>
<dbReference type="GO" id="GO:0016989">
    <property type="term" value="F:sigma factor antagonist activity"/>
    <property type="evidence" value="ECO:0007669"/>
    <property type="project" value="TreeGrafter"/>
</dbReference>
<organism evidence="4 5">
    <name type="scientific">Paraflavitalea soli</name>
    <dbReference type="NCBI Taxonomy" id="2315862"/>
    <lineage>
        <taxon>Bacteria</taxon>
        <taxon>Pseudomonadati</taxon>
        <taxon>Bacteroidota</taxon>
        <taxon>Chitinophagia</taxon>
        <taxon>Chitinophagales</taxon>
        <taxon>Chitinophagaceae</taxon>
        <taxon>Paraflavitalea</taxon>
    </lineage>
</organism>
<name>A0A3B7MEU2_9BACT</name>
<dbReference type="Gene3D" id="3.55.50.30">
    <property type="match status" value="1"/>
</dbReference>
<dbReference type="EMBL" id="CP032157">
    <property type="protein sequence ID" value="AXY72854.1"/>
    <property type="molecule type" value="Genomic_DNA"/>
</dbReference>
<evidence type="ECO:0000259" key="3">
    <source>
        <dbReference type="Pfam" id="PF16344"/>
    </source>
</evidence>
<keyword evidence="5" id="KW-1185">Reference proteome</keyword>
<keyword evidence="1" id="KW-0472">Membrane</keyword>
<dbReference type="InterPro" id="IPR032508">
    <property type="entry name" value="FecR_C"/>
</dbReference>
<evidence type="ECO:0000256" key="1">
    <source>
        <dbReference type="SAM" id="Phobius"/>
    </source>
</evidence>
<dbReference type="PANTHER" id="PTHR30273">
    <property type="entry name" value="PERIPLASMIC SIGNAL SENSOR AND SIGMA FACTOR ACTIVATOR FECR-RELATED"/>
    <property type="match status" value="1"/>
</dbReference>
<dbReference type="InterPro" id="IPR006860">
    <property type="entry name" value="FecR"/>
</dbReference>
<dbReference type="AlphaFoldDB" id="A0A3B7MEU2"/>
<reference evidence="4 5" key="1">
    <citation type="submission" date="2018-09" db="EMBL/GenBank/DDBJ databases">
        <title>Genome sequencing of strain 6GH32-13.</title>
        <authorList>
            <person name="Weon H.-Y."/>
            <person name="Heo J."/>
            <person name="Kwon S.-W."/>
        </authorList>
    </citation>
    <scope>NUCLEOTIDE SEQUENCE [LARGE SCALE GENOMIC DNA]</scope>
    <source>
        <strain evidence="4 5">5GH32-13</strain>
    </source>
</reference>
<dbReference type="Gene3D" id="2.60.120.1440">
    <property type="match status" value="1"/>
</dbReference>
<dbReference type="InterPro" id="IPR012373">
    <property type="entry name" value="Ferrdict_sens_TM"/>
</dbReference>
<dbReference type="Pfam" id="PF04773">
    <property type="entry name" value="FecR"/>
    <property type="match status" value="1"/>
</dbReference>
<feature type="domain" description="FecR protein" evidence="2">
    <location>
        <begin position="143"/>
        <end position="236"/>
    </location>
</feature>
<gene>
    <name evidence="4" type="ORF">D3H65_02210</name>
</gene>
<accession>A0A3B7MEU2</accession>